<comment type="caution">
    <text evidence="1">The sequence shown here is derived from an EMBL/GenBank/DDBJ whole genome shotgun (WGS) entry which is preliminary data.</text>
</comment>
<reference evidence="2 4" key="2">
    <citation type="submission" date="2019-03" db="EMBL/GenBank/DDBJ databases">
        <authorList>
            <person name="He R.-H."/>
        </authorList>
    </citation>
    <scope>NUCLEOTIDE SEQUENCE [LARGE SCALE GENOMIC DNA]</scope>
    <source>
        <strain evidence="2 4">DSM 19624</strain>
    </source>
</reference>
<gene>
    <name evidence="1" type="ORF">BCL90_3098</name>
    <name evidence="2" type="ORF">E3V97_17050</name>
</gene>
<dbReference type="AlphaFoldDB" id="A0A497XZL2"/>
<dbReference type="RefSeq" id="WP_121284759.1">
    <property type="nucleotide sequence ID" value="NZ_RCCK01000012.1"/>
</dbReference>
<dbReference type="Proteomes" id="UP000273898">
    <property type="component" value="Unassembled WGS sequence"/>
</dbReference>
<organism evidence="1 3">
    <name type="scientific">Pedobacter alluvionis</name>
    <dbReference type="NCBI Taxonomy" id="475253"/>
    <lineage>
        <taxon>Bacteria</taxon>
        <taxon>Pseudomonadati</taxon>
        <taxon>Bacteroidota</taxon>
        <taxon>Sphingobacteriia</taxon>
        <taxon>Sphingobacteriales</taxon>
        <taxon>Sphingobacteriaceae</taxon>
        <taxon>Pedobacter</taxon>
    </lineage>
</organism>
<sequence length="98" mass="11378">MEKEIEIEDYDIEIIMLEQYKHLNIILENSYCTTCKKTSTITNYKSYLNKLNDIILRGFCLKCGGPVNRYIETGENIQSAAVAEHIKNVLKISKNKKF</sequence>
<accession>A0A497XZL2</accession>
<dbReference type="OrthoDB" id="1121084at2"/>
<evidence type="ECO:0008006" key="5">
    <source>
        <dbReference type="Google" id="ProtNLM"/>
    </source>
</evidence>
<keyword evidence="4" id="KW-1185">Reference proteome</keyword>
<reference evidence="1 3" key="1">
    <citation type="submission" date="2018-10" db="EMBL/GenBank/DDBJ databases">
        <title>Genomic Encyclopedia of Archaeal and Bacterial Type Strains, Phase II (KMG-II): from individual species to whole genera.</title>
        <authorList>
            <person name="Goeker M."/>
        </authorList>
    </citation>
    <scope>NUCLEOTIDE SEQUENCE [LARGE SCALE GENOMIC DNA]</scope>
    <source>
        <strain evidence="1 3">DSM 19624</strain>
    </source>
</reference>
<dbReference type="EMBL" id="RCCK01000012">
    <property type="protein sequence ID" value="RLJ74755.1"/>
    <property type="molecule type" value="Genomic_DNA"/>
</dbReference>
<evidence type="ECO:0000313" key="4">
    <source>
        <dbReference type="Proteomes" id="UP000297429"/>
    </source>
</evidence>
<evidence type="ECO:0000313" key="1">
    <source>
        <dbReference type="EMBL" id="RLJ74755.1"/>
    </source>
</evidence>
<dbReference type="Proteomes" id="UP000297429">
    <property type="component" value="Unassembled WGS sequence"/>
</dbReference>
<name>A0A497XZL2_9SPHI</name>
<evidence type="ECO:0000313" key="3">
    <source>
        <dbReference type="Proteomes" id="UP000273898"/>
    </source>
</evidence>
<proteinExistence type="predicted"/>
<protein>
    <recommendedName>
        <fullName evidence="5">DUF5679 domain-containing protein</fullName>
    </recommendedName>
</protein>
<dbReference type="EMBL" id="SOPX01000003">
    <property type="protein sequence ID" value="TFB29892.1"/>
    <property type="molecule type" value="Genomic_DNA"/>
</dbReference>
<evidence type="ECO:0000313" key="2">
    <source>
        <dbReference type="EMBL" id="TFB29892.1"/>
    </source>
</evidence>